<dbReference type="AlphaFoldDB" id="V9FY99"/>
<keyword evidence="2" id="KW-1185">Reference proteome</keyword>
<organism evidence="1 2">
    <name type="scientific">Phytophthora nicotianae P1569</name>
    <dbReference type="NCBI Taxonomy" id="1317065"/>
    <lineage>
        <taxon>Eukaryota</taxon>
        <taxon>Sar</taxon>
        <taxon>Stramenopiles</taxon>
        <taxon>Oomycota</taxon>
        <taxon>Peronosporomycetes</taxon>
        <taxon>Peronosporales</taxon>
        <taxon>Peronosporaceae</taxon>
        <taxon>Phytophthora</taxon>
    </lineage>
</organism>
<accession>V9FY99</accession>
<dbReference type="HOGENOM" id="CLU_3208841_0_0_1"/>
<dbReference type="EMBL" id="ANIZ01000253">
    <property type="protein sequence ID" value="ETI55768.1"/>
    <property type="molecule type" value="Genomic_DNA"/>
</dbReference>
<reference evidence="1 2" key="1">
    <citation type="submission" date="2013-11" db="EMBL/GenBank/DDBJ databases">
        <title>The Genome Sequence of Phytophthora parasitica P1569.</title>
        <authorList>
            <consortium name="The Broad Institute Genomics Platform"/>
            <person name="Russ C."/>
            <person name="Tyler B."/>
            <person name="Panabieres F."/>
            <person name="Shan W."/>
            <person name="Tripathy S."/>
            <person name="Grunwald N."/>
            <person name="Machado M."/>
            <person name="Johnson C.S."/>
            <person name="Arredondo F."/>
            <person name="Hong C."/>
            <person name="Coffey M."/>
            <person name="Young S.K."/>
            <person name="Zeng Q."/>
            <person name="Gargeya S."/>
            <person name="Fitzgerald M."/>
            <person name="Abouelleil A."/>
            <person name="Alvarado L."/>
            <person name="Chapman S.B."/>
            <person name="Gainer-Dewar J."/>
            <person name="Goldberg J."/>
            <person name="Griggs A."/>
            <person name="Gujja S."/>
            <person name="Hansen M."/>
            <person name="Howarth C."/>
            <person name="Imamovic A."/>
            <person name="Ireland A."/>
            <person name="Larimer J."/>
            <person name="McCowan C."/>
            <person name="Murphy C."/>
            <person name="Pearson M."/>
            <person name="Poon T.W."/>
            <person name="Priest M."/>
            <person name="Roberts A."/>
            <person name="Saif S."/>
            <person name="Shea T."/>
            <person name="Sykes S."/>
            <person name="Wortman J."/>
            <person name="Nusbaum C."/>
            <person name="Birren B."/>
        </authorList>
    </citation>
    <scope>NUCLEOTIDE SEQUENCE [LARGE SCALE GENOMIC DNA]</scope>
    <source>
        <strain evidence="1 2">P1569</strain>
    </source>
</reference>
<name>V9FY99_PHYNI</name>
<evidence type="ECO:0000313" key="2">
    <source>
        <dbReference type="Proteomes" id="UP000018721"/>
    </source>
</evidence>
<dbReference type="Proteomes" id="UP000018721">
    <property type="component" value="Unassembled WGS sequence"/>
</dbReference>
<evidence type="ECO:0000313" key="1">
    <source>
        <dbReference type="EMBL" id="ETI55768.1"/>
    </source>
</evidence>
<sequence length="45" mass="4907">MYVVKASKSKADLPTEYIADEVFTTYVPEVGSDATLCLADTNHLV</sequence>
<gene>
    <name evidence="1" type="ORF">F443_01581</name>
</gene>
<protein>
    <submittedName>
        <fullName evidence="1">Uncharacterized protein</fullName>
    </submittedName>
</protein>
<proteinExistence type="predicted"/>
<comment type="caution">
    <text evidence="1">The sequence shown here is derived from an EMBL/GenBank/DDBJ whole genome shotgun (WGS) entry which is preliminary data.</text>
</comment>